<evidence type="ECO:0000256" key="5">
    <source>
        <dbReference type="ARBA" id="ARBA00023136"/>
    </source>
</evidence>
<name>A0ABS2QWS3_9BACI</name>
<evidence type="ECO:0000256" key="6">
    <source>
        <dbReference type="SAM" id="Phobius"/>
    </source>
</evidence>
<dbReference type="NCBIfam" id="TIGR03954">
    <property type="entry name" value="integ_memb_HG"/>
    <property type="match status" value="1"/>
</dbReference>
<evidence type="ECO:0000256" key="1">
    <source>
        <dbReference type="ARBA" id="ARBA00004651"/>
    </source>
</evidence>
<proteinExistence type="predicted"/>
<keyword evidence="9" id="KW-1185">Reference proteome</keyword>
<evidence type="ECO:0000256" key="3">
    <source>
        <dbReference type="ARBA" id="ARBA00022692"/>
    </source>
</evidence>
<evidence type="ECO:0000256" key="2">
    <source>
        <dbReference type="ARBA" id="ARBA00022475"/>
    </source>
</evidence>
<feature type="transmembrane region" description="Helical" evidence="6">
    <location>
        <begin position="43"/>
        <end position="64"/>
    </location>
</feature>
<dbReference type="PANTHER" id="PTHR40077:SF1">
    <property type="entry name" value="MEMBRANE PROTEIN"/>
    <property type="match status" value="1"/>
</dbReference>
<evidence type="ECO:0000313" key="9">
    <source>
        <dbReference type="Proteomes" id="UP000809829"/>
    </source>
</evidence>
<reference evidence="8 9" key="1">
    <citation type="submission" date="2021-01" db="EMBL/GenBank/DDBJ databases">
        <title>Genomic Encyclopedia of Type Strains, Phase IV (KMG-IV): sequencing the most valuable type-strain genomes for metagenomic binning, comparative biology and taxonomic classification.</title>
        <authorList>
            <person name="Goeker M."/>
        </authorList>
    </citation>
    <scope>NUCLEOTIDE SEQUENCE [LARGE SCALE GENOMIC DNA]</scope>
    <source>
        <strain evidence="8 9">DSM 104297</strain>
    </source>
</reference>
<keyword evidence="4 6" id="KW-1133">Transmembrane helix</keyword>
<keyword evidence="3 6" id="KW-0812">Transmembrane</keyword>
<dbReference type="EMBL" id="JAFBFC010000004">
    <property type="protein sequence ID" value="MBM7703931.1"/>
    <property type="molecule type" value="Genomic_DNA"/>
</dbReference>
<dbReference type="Proteomes" id="UP000809829">
    <property type="component" value="Unassembled WGS sequence"/>
</dbReference>
<feature type="transmembrane region" description="Helical" evidence="6">
    <location>
        <begin position="70"/>
        <end position="89"/>
    </location>
</feature>
<protein>
    <submittedName>
        <fullName evidence="8">Integral membrane protein</fullName>
    </submittedName>
</protein>
<comment type="caution">
    <text evidence="8">The sequence shown here is derived from an EMBL/GenBank/DDBJ whole genome shotgun (WGS) entry which is preliminary data.</text>
</comment>
<gene>
    <name evidence="8" type="ORF">JOC83_002780</name>
</gene>
<feature type="domain" description="DUF3817" evidence="7">
    <location>
        <begin position="8"/>
        <end position="95"/>
    </location>
</feature>
<evidence type="ECO:0000256" key="4">
    <source>
        <dbReference type="ARBA" id="ARBA00022989"/>
    </source>
</evidence>
<dbReference type="Pfam" id="PF12823">
    <property type="entry name" value="DUF3817"/>
    <property type="match status" value="1"/>
</dbReference>
<dbReference type="PANTHER" id="PTHR40077">
    <property type="entry name" value="MEMBRANE PROTEIN-RELATED"/>
    <property type="match status" value="1"/>
</dbReference>
<accession>A0ABS2QWS3</accession>
<comment type="subcellular location">
    <subcellularLocation>
        <location evidence="1">Cell membrane</location>
        <topology evidence="1">Multi-pass membrane protein</topology>
    </subcellularLocation>
</comment>
<evidence type="ECO:0000313" key="8">
    <source>
        <dbReference type="EMBL" id="MBM7703931.1"/>
    </source>
</evidence>
<keyword evidence="5 6" id="KW-0472">Membrane</keyword>
<dbReference type="RefSeq" id="WP_205187924.1">
    <property type="nucleotide sequence ID" value="NZ_JAFBFC010000004.1"/>
</dbReference>
<keyword evidence="2" id="KW-1003">Cell membrane</keyword>
<dbReference type="InterPro" id="IPR023845">
    <property type="entry name" value="DUF3817_TM"/>
</dbReference>
<evidence type="ECO:0000259" key="7">
    <source>
        <dbReference type="Pfam" id="PF12823"/>
    </source>
</evidence>
<organism evidence="8 9">
    <name type="scientific">Priestia iocasae</name>
    <dbReference type="NCBI Taxonomy" id="2291674"/>
    <lineage>
        <taxon>Bacteria</taxon>
        <taxon>Bacillati</taxon>
        <taxon>Bacillota</taxon>
        <taxon>Bacilli</taxon>
        <taxon>Bacillales</taxon>
        <taxon>Bacillaceae</taxon>
        <taxon>Priestia</taxon>
    </lineage>
</organism>
<feature type="transmembrane region" description="Helical" evidence="6">
    <location>
        <begin position="12"/>
        <end position="31"/>
    </location>
</feature>
<sequence>MTFNSTIGRLRLVGLLEGISYLVLLLFAMPLKYFMDIPEAVSIVGAAHGALFVAYVLAIAHVQVAHRWSLGHSIKAFIAAFIPFATFILDKEWKKEQK</sequence>